<proteinExistence type="predicted"/>
<evidence type="ECO:0000313" key="3">
    <source>
        <dbReference type="EMBL" id="TDN53849.1"/>
    </source>
</evidence>
<keyword evidence="2" id="KW-0732">Signal</keyword>
<gene>
    <name evidence="3" type="ORF">C7389_104203</name>
</gene>
<accession>A0A4R6E969</accession>
<evidence type="ECO:0000256" key="2">
    <source>
        <dbReference type="SAM" id="SignalP"/>
    </source>
</evidence>
<feature type="chain" id="PRO_5020515920" description="Parallel beta helix pectate lyase-like protein" evidence="2">
    <location>
        <begin position="21"/>
        <end position="386"/>
    </location>
</feature>
<evidence type="ECO:0008006" key="5">
    <source>
        <dbReference type="Google" id="ProtNLM"/>
    </source>
</evidence>
<dbReference type="SUPFAM" id="SSF51126">
    <property type="entry name" value="Pectin lyase-like"/>
    <property type="match status" value="1"/>
</dbReference>
<dbReference type="OrthoDB" id="8878147at2"/>
<dbReference type="RefSeq" id="WP_133589700.1">
    <property type="nucleotide sequence ID" value="NZ_SNVV01000004.1"/>
</dbReference>
<dbReference type="InterPro" id="IPR012334">
    <property type="entry name" value="Pectin_lyas_fold"/>
</dbReference>
<dbReference type="Gene3D" id="2.160.20.10">
    <property type="entry name" value="Single-stranded right-handed beta-helix, Pectin lyase-like"/>
    <property type="match status" value="1"/>
</dbReference>
<evidence type="ECO:0000256" key="1">
    <source>
        <dbReference type="SAM" id="MobiDB-lite"/>
    </source>
</evidence>
<sequence length="386" mass="41804">MPRWIPALLLCALVSLPAWAATLRVGPGEAYLRISDAARAAADGDTIEIAAGEYRGDVAVWTQRRLTIRGLGSGAVLIADGASAENKAIWVIRNGDFDIHNLTFRGARVKYNNGAGIRFEHGRLRVVNCRFLDNQTGIMSSNDGVSELIVMGSEFGDAPHNDQWLPHLLYAGRMARLTVIGSSFHGGYRGHLLKSRARENFILYNRLVDGSDGGASYELEFPQGGRAVVVGNIIGQSRNTQNISLIAYGAEKAFWPENGLYLAHNTLLDDLPAGGRFVRIWSESFTNGIDVVARNNLLIGNGAFDIADDEYSGGNHRLRAGQAGTPAAPDFRLPADSPLRGQRFDGPATQYGELTPRWEFIPPRGTRQLDPAQALAPGAVQTPSAE</sequence>
<comment type="caution">
    <text evidence="3">The sequence shown here is derived from an EMBL/GenBank/DDBJ whole genome shotgun (WGS) entry which is preliminary data.</text>
</comment>
<dbReference type="AlphaFoldDB" id="A0A4R6E969"/>
<keyword evidence="4" id="KW-1185">Reference proteome</keyword>
<feature type="region of interest" description="Disordered" evidence="1">
    <location>
        <begin position="341"/>
        <end position="386"/>
    </location>
</feature>
<name>A0A4R6E969_9RHOO</name>
<feature type="signal peptide" evidence="2">
    <location>
        <begin position="1"/>
        <end position="20"/>
    </location>
</feature>
<reference evidence="3 4" key="1">
    <citation type="submission" date="2019-03" db="EMBL/GenBank/DDBJ databases">
        <title>Genomic Encyclopedia of Type Strains, Phase IV (KMG-IV): sequencing the most valuable type-strain genomes for metagenomic binning, comparative biology and taxonomic classification.</title>
        <authorList>
            <person name="Goeker M."/>
        </authorList>
    </citation>
    <scope>NUCLEOTIDE SEQUENCE [LARGE SCALE GENOMIC DNA]</scope>
    <source>
        <strain evidence="3 4">DSM 12121</strain>
    </source>
</reference>
<dbReference type="Proteomes" id="UP000295129">
    <property type="component" value="Unassembled WGS sequence"/>
</dbReference>
<protein>
    <recommendedName>
        <fullName evidence="5">Parallel beta helix pectate lyase-like protein</fullName>
    </recommendedName>
</protein>
<evidence type="ECO:0000313" key="4">
    <source>
        <dbReference type="Proteomes" id="UP000295129"/>
    </source>
</evidence>
<dbReference type="InterPro" id="IPR011050">
    <property type="entry name" value="Pectin_lyase_fold/virulence"/>
</dbReference>
<dbReference type="EMBL" id="SNVV01000004">
    <property type="protein sequence ID" value="TDN53849.1"/>
    <property type="molecule type" value="Genomic_DNA"/>
</dbReference>
<organism evidence="3 4">
    <name type="scientific">Azoarcus indigens</name>
    <dbReference type="NCBI Taxonomy" id="29545"/>
    <lineage>
        <taxon>Bacteria</taxon>
        <taxon>Pseudomonadati</taxon>
        <taxon>Pseudomonadota</taxon>
        <taxon>Betaproteobacteria</taxon>
        <taxon>Rhodocyclales</taxon>
        <taxon>Zoogloeaceae</taxon>
        <taxon>Azoarcus</taxon>
    </lineage>
</organism>